<dbReference type="EMBL" id="CM042016">
    <property type="protein sequence ID" value="KAI3699074.1"/>
    <property type="molecule type" value="Genomic_DNA"/>
</dbReference>
<name>A0ACB8ZM82_CICIN</name>
<comment type="caution">
    <text evidence="1">The sequence shown here is derived from an EMBL/GenBank/DDBJ whole genome shotgun (WGS) entry which is preliminary data.</text>
</comment>
<protein>
    <submittedName>
        <fullName evidence="1">Uncharacterized protein</fullName>
    </submittedName>
</protein>
<evidence type="ECO:0000313" key="1">
    <source>
        <dbReference type="EMBL" id="KAI3699074.1"/>
    </source>
</evidence>
<keyword evidence="2" id="KW-1185">Reference proteome</keyword>
<proteinExistence type="predicted"/>
<organism evidence="1 2">
    <name type="scientific">Cichorium intybus</name>
    <name type="common">Chicory</name>
    <dbReference type="NCBI Taxonomy" id="13427"/>
    <lineage>
        <taxon>Eukaryota</taxon>
        <taxon>Viridiplantae</taxon>
        <taxon>Streptophyta</taxon>
        <taxon>Embryophyta</taxon>
        <taxon>Tracheophyta</taxon>
        <taxon>Spermatophyta</taxon>
        <taxon>Magnoliopsida</taxon>
        <taxon>eudicotyledons</taxon>
        <taxon>Gunneridae</taxon>
        <taxon>Pentapetalae</taxon>
        <taxon>asterids</taxon>
        <taxon>campanulids</taxon>
        <taxon>Asterales</taxon>
        <taxon>Asteraceae</taxon>
        <taxon>Cichorioideae</taxon>
        <taxon>Cichorieae</taxon>
        <taxon>Cichoriinae</taxon>
        <taxon>Cichorium</taxon>
    </lineage>
</organism>
<gene>
    <name evidence="1" type="ORF">L2E82_43090</name>
</gene>
<dbReference type="Proteomes" id="UP001055811">
    <property type="component" value="Linkage Group LG08"/>
</dbReference>
<accession>A0ACB8ZM82</accession>
<sequence>MTSMGFIRKPHLLLEVLESVIKVTNYRFVLFTSGYEPLDAATRWLFPKCAVAIHHGGSGSTSAALHAGTPQVVCPCMLDQFYWAERMFWLGVFPEPLKRNQLLTDEDDDISIIEAASALTKSIDYALSAQVKPNVSKISQRLSSEFAFEKKNNKVQGQRLVFNSMDIT</sequence>
<evidence type="ECO:0000313" key="2">
    <source>
        <dbReference type="Proteomes" id="UP001055811"/>
    </source>
</evidence>
<reference evidence="1 2" key="2">
    <citation type="journal article" date="2022" name="Mol. Ecol. Resour.">
        <title>The genomes of chicory, endive, great burdock and yacon provide insights into Asteraceae paleo-polyploidization history and plant inulin production.</title>
        <authorList>
            <person name="Fan W."/>
            <person name="Wang S."/>
            <person name="Wang H."/>
            <person name="Wang A."/>
            <person name="Jiang F."/>
            <person name="Liu H."/>
            <person name="Zhao H."/>
            <person name="Xu D."/>
            <person name="Zhang Y."/>
        </authorList>
    </citation>
    <scope>NUCLEOTIDE SEQUENCE [LARGE SCALE GENOMIC DNA]</scope>
    <source>
        <strain evidence="2">cv. Punajuju</strain>
        <tissue evidence="1">Leaves</tissue>
    </source>
</reference>
<reference evidence="2" key="1">
    <citation type="journal article" date="2022" name="Mol. Ecol. Resour.">
        <title>The genomes of chicory, endive, great burdock and yacon provide insights into Asteraceae palaeo-polyploidization history and plant inulin production.</title>
        <authorList>
            <person name="Fan W."/>
            <person name="Wang S."/>
            <person name="Wang H."/>
            <person name="Wang A."/>
            <person name="Jiang F."/>
            <person name="Liu H."/>
            <person name="Zhao H."/>
            <person name="Xu D."/>
            <person name="Zhang Y."/>
        </authorList>
    </citation>
    <scope>NUCLEOTIDE SEQUENCE [LARGE SCALE GENOMIC DNA]</scope>
    <source>
        <strain evidence="2">cv. Punajuju</strain>
    </source>
</reference>